<dbReference type="EMBL" id="WKLC01002035">
    <property type="protein sequence ID" value="MSE18721.1"/>
    <property type="molecule type" value="Genomic_DNA"/>
</dbReference>
<reference evidence="6 7" key="1">
    <citation type="submission" date="2019-11" db="EMBL/GenBank/DDBJ databases">
        <title>Draft Genome Sequence of Plant Growth-Promoting Rhizosphere-Associated Bacteria.</title>
        <authorList>
            <person name="Vasilyev I.Y."/>
            <person name="Radchenko V."/>
            <person name="Ilnitskaya E.V."/>
        </authorList>
    </citation>
    <scope>NUCLEOTIDE SEQUENCE [LARGE SCALE GENOMIC DNA]</scope>
    <source>
        <strain evidence="6 7">VRA_MhP_f</strain>
    </source>
</reference>
<dbReference type="InterPro" id="IPR050107">
    <property type="entry name" value="ABC_carbohydrate_import_ATPase"/>
</dbReference>
<dbReference type="PANTHER" id="PTHR43790">
    <property type="entry name" value="CARBOHYDRATE TRANSPORT ATP-BINDING PROTEIN MG119-RELATED"/>
    <property type="match status" value="1"/>
</dbReference>
<comment type="caution">
    <text evidence="6">The sequence shown here is derived from an EMBL/GenBank/DDBJ whole genome shotgun (WGS) entry which is preliminary data.</text>
</comment>
<evidence type="ECO:0000256" key="1">
    <source>
        <dbReference type="ARBA" id="ARBA00022448"/>
    </source>
</evidence>
<keyword evidence="4 6" id="KW-0067">ATP-binding</keyword>
<dbReference type="AlphaFoldDB" id="A0A7X2SYT5"/>
<evidence type="ECO:0000256" key="2">
    <source>
        <dbReference type="ARBA" id="ARBA00022737"/>
    </source>
</evidence>
<evidence type="ECO:0000256" key="3">
    <source>
        <dbReference type="ARBA" id="ARBA00022741"/>
    </source>
</evidence>
<keyword evidence="1" id="KW-0813">Transport</keyword>
<evidence type="ECO:0000259" key="5">
    <source>
        <dbReference type="Pfam" id="PF00005"/>
    </source>
</evidence>
<dbReference type="InterPro" id="IPR027417">
    <property type="entry name" value="P-loop_NTPase"/>
</dbReference>
<dbReference type="InterPro" id="IPR003439">
    <property type="entry name" value="ABC_transporter-like_ATP-bd"/>
</dbReference>
<dbReference type="SUPFAM" id="SSF52540">
    <property type="entry name" value="P-loop containing nucleoside triphosphate hydrolases"/>
    <property type="match status" value="1"/>
</dbReference>
<dbReference type="PANTHER" id="PTHR43790:SF9">
    <property type="entry name" value="GALACTOFURANOSE TRANSPORTER ATP-BINDING PROTEIN YTFR"/>
    <property type="match status" value="1"/>
</dbReference>
<evidence type="ECO:0000313" key="6">
    <source>
        <dbReference type="EMBL" id="MSE18721.1"/>
    </source>
</evidence>
<accession>A0A7X2SYT5</accession>
<protein>
    <submittedName>
        <fullName evidence="6">ATP-binding cassette domain-containing protein</fullName>
    </submittedName>
</protein>
<sequence length="126" mass="13594">MEQFRLMMRGISKSYGNAAALQDVDFSVRPGEVHALIGENGAGKSTLLNILSGVRGADSGEISVNGNRVQIRSPLSARQAGIAMIHQELQHVPELSVAQNMFLGRPLTRAGGWWVDKKAQLARATL</sequence>
<feature type="domain" description="ABC transporter" evidence="5">
    <location>
        <begin position="21"/>
        <end position="121"/>
    </location>
</feature>
<dbReference type="Gene3D" id="3.40.50.300">
    <property type="entry name" value="P-loop containing nucleotide triphosphate hydrolases"/>
    <property type="match status" value="1"/>
</dbReference>
<keyword evidence="2" id="KW-0677">Repeat</keyword>
<feature type="non-terminal residue" evidence="6">
    <location>
        <position position="126"/>
    </location>
</feature>
<dbReference type="Pfam" id="PF00005">
    <property type="entry name" value="ABC_tran"/>
    <property type="match status" value="1"/>
</dbReference>
<proteinExistence type="predicted"/>
<dbReference type="GO" id="GO:0016887">
    <property type="term" value="F:ATP hydrolysis activity"/>
    <property type="evidence" value="ECO:0007669"/>
    <property type="project" value="InterPro"/>
</dbReference>
<name>A0A7X2SYT5_ENTAG</name>
<gene>
    <name evidence="6" type="ORF">GKC49_27590</name>
</gene>
<dbReference type="Proteomes" id="UP000461948">
    <property type="component" value="Unassembled WGS sequence"/>
</dbReference>
<keyword evidence="3" id="KW-0547">Nucleotide-binding</keyword>
<organism evidence="6 7">
    <name type="scientific">Enterobacter agglomerans</name>
    <name type="common">Erwinia herbicola</name>
    <name type="synonym">Pantoea agglomerans</name>
    <dbReference type="NCBI Taxonomy" id="549"/>
    <lineage>
        <taxon>Bacteria</taxon>
        <taxon>Pseudomonadati</taxon>
        <taxon>Pseudomonadota</taxon>
        <taxon>Gammaproteobacteria</taxon>
        <taxon>Enterobacterales</taxon>
        <taxon>Erwiniaceae</taxon>
        <taxon>Pantoea</taxon>
        <taxon>Pantoea agglomerans group</taxon>
    </lineage>
</organism>
<evidence type="ECO:0000313" key="7">
    <source>
        <dbReference type="Proteomes" id="UP000461948"/>
    </source>
</evidence>
<evidence type="ECO:0000256" key="4">
    <source>
        <dbReference type="ARBA" id="ARBA00022840"/>
    </source>
</evidence>
<dbReference type="GO" id="GO:0005524">
    <property type="term" value="F:ATP binding"/>
    <property type="evidence" value="ECO:0007669"/>
    <property type="project" value="UniProtKB-KW"/>
</dbReference>